<keyword evidence="2" id="KW-1185">Reference proteome</keyword>
<dbReference type="PANTHER" id="PTHR37841">
    <property type="entry name" value="GLR2918 PROTEIN"/>
    <property type="match status" value="1"/>
</dbReference>
<dbReference type="Pfam" id="PF14903">
    <property type="entry name" value="WG_beta_rep"/>
    <property type="match status" value="5"/>
</dbReference>
<dbReference type="InterPro" id="IPR032774">
    <property type="entry name" value="WG_beta_rep"/>
</dbReference>
<gene>
    <name evidence="1" type="ORF">FLP_10925</name>
</gene>
<accession>A0ABX2XGX9</accession>
<dbReference type="PANTHER" id="PTHR37841:SF1">
    <property type="entry name" value="DUF3298 DOMAIN-CONTAINING PROTEIN"/>
    <property type="match status" value="1"/>
</dbReference>
<organism evidence="1 2">
    <name type="scientific">Flavobacterium piscis</name>
    <dbReference type="NCBI Taxonomy" id="1114874"/>
    <lineage>
        <taxon>Bacteria</taxon>
        <taxon>Pseudomonadati</taxon>
        <taxon>Bacteroidota</taxon>
        <taxon>Flavobacteriia</taxon>
        <taxon>Flavobacteriales</taxon>
        <taxon>Flavobacteriaceae</taxon>
        <taxon>Flavobacterium</taxon>
    </lineage>
</organism>
<dbReference type="RefSeq" id="WP_065449553.1">
    <property type="nucleotide sequence ID" value="NZ_LVEN01000027.1"/>
</dbReference>
<evidence type="ECO:0000313" key="1">
    <source>
        <dbReference type="EMBL" id="OCB73222.1"/>
    </source>
</evidence>
<evidence type="ECO:0008006" key="3">
    <source>
        <dbReference type="Google" id="ProtNLM"/>
    </source>
</evidence>
<reference evidence="2" key="1">
    <citation type="submission" date="2016-03" db="EMBL/GenBank/DDBJ databases">
        <title>Draft genome sequence of Paenibacillus glacialis DSM 22343.</title>
        <authorList>
            <person name="Shin S.-K."/>
            <person name="Yi H."/>
        </authorList>
    </citation>
    <scope>NUCLEOTIDE SEQUENCE [LARGE SCALE GENOMIC DNA]</scope>
    <source>
        <strain evidence="2">CCUG 60099</strain>
    </source>
</reference>
<dbReference type="EMBL" id="LVEN01000027">
    <property type="protein sequence ID" value="OCB73222.1"/>
    <property type="molecule type" value="Genomic_DNA"/>
</dbReference>
<dbReference type="Proteomes" id="UP000093343">
    <property type="component" value="Unassembled WGS sequence"/>
</dbReference>
<name>A0ABX2XGX9_9FLAO</name>
<evidence type="ECO:0000313" key="2">
    <source>
        <dbReference type="Proteomes" id="UP000093343"/>
    </source>
</evidence>
<comment type="caution">
    <text evidence="1">The sequence shown here is derived from an EMBL/GenBank/DDBJ whole genome shotgun (WGS) entry which is preliminary data.</text>
</comment>
<protein>
    <recommendedName>
        <fullName evidence="3">WG repeat-containing protein</fullName>
    </recommendedName>
</protein>
<proteinExistence type="predicted"/>
<sequence length="503" mass="58448">MRIIRLLILLLLPFISKGQSKFEPLRKKLIENKTYEYVYKFENNYAVFRTFNNKMGLIDSIGNVVIKPVYEYIDNKKDLKNLFEAAKIVNKKYKRGFIDLRNNVKIPFEHDDIFYLGNGLIRVSKNNKTGVVDIENSTILPIKYDDIMNDNGILFVQTNNAIDLFDAKGKQFTNFKAIDIEYFKYKKSIVTLANKNTLIIDNEGNIILSSIKDHQFERVFASDSYLIKNTITKKKGIINSSGHYEIQCKYDEISQSNSIYIVSNNKKSGLITKKDSLLKPLIYDYIFSAFYKDSISFQNQYFARKGDLHGVINPFLEKEIIPITYKHVEQLSNYYITANQENKNGMFSSQGAIIIPEDYDFYNVSQNKIFAVKNSRKYLLTIGDNAYSETEIFAGEFVKDKFSFNGFSKSNYQIFKNENKFGVISNQNKIVIPSEFDFITEIYATGEFIVQKNKKYGIVNADNKILLELKYDSFKIIKEVIKFGIKNQKTPKFYPVDFSKEKK</sequence>